<evidence type="ECO:0000259" key="10">
    <source>
        <dbReference type="PROSITE" id="PS51285"/>
    </source>
</evidence>
<dbReference type="Proteomes" id="UP000252139">
    <property type="component" value="Unassembled WGS sequence"/>
</dbReference>
<keyword evidence="4" id="KW-0808">Transferase</keyword>
<evidence type="ECO:0000256" key="2">
    <source>
        <dbReference type="ARBA" id="ARBA00022527"/>
    </source>
</evidence>
<dbReference type="GO" id="GO:0005524">
    <property type="term" value="F:ATP binding"/>
    <property type="evidence" value="ECO:0007669"/>
    <property type="project" value="UniProtKB-UniRule"/>
</dbReference>
<feature type="domain" description="Protein kinase" evidence="9">
    <location>
        <begin position="205"/>
        <end position="465"/>
    </location>
</feature>
<comment type="similarity">
    <text evidence="1">Belongs to the protein kinase superfamily. AGC Ser/Thr protein kinase family.</text>
</comment>
<dbReference type="EMBL" id="PJQL01003175">
    <property type="protein sequence ID" value="RCH82035.1"/>
    <property type="molecule type" value="Genomic_DNA"/>
</dbReference>
<dbReference type="InterPro" id="IPR017892">
    <property type="entry name" value="Pkinase_C"/>
</dbReference>
<dbReference type="InterPro" id="IPR036871">
    <property type="entry name" value="PX_dom_sf"/>
</dbReference>
<evidence type="ECO:0000313" key="11">
    <source>
        <dbReference type="EMBL" id="RCH82035.1"/>
    </source>
</evidence>
<dbReference type="InterPro" id="IPR011009">
    <property type="entry name" value="Kinase-like_dom_sf"/>
</dbReference>
<sequence length="605" mass="69902">MPGAVIHQQNHQPSYPYRIAVIENNMQVASGVSCIVYHVILEDKDCHLSLVRYLKDFIELDSLLHKHFPKYRVPLPKLTKNNKINTLRSLFTLKKRKTNAERLQAYLNQSIVHIVQCSLLREFLSVQRDEDRMISKQSHGSHSNNSHHKSCIVAQPSIMTPPHTLKRKSSFYDVRQCKRLVAPPSPPTTISSIVHHDDAVHIDQFELIKVLGKGATGKVILVRRQAKLYALKTINKSWNITTREVNHIKMERDILATVSDLRHPFLIQLHWAFQDMQNLYLVLDYHAGADLATLLQRFICFPKEQCRLYCAEIVMGLQELHRHHILYRDLKPENVLLASDGHIVLTDFGLSKMFSDNEEHRTTTYCGTPEYLAPEIILQEEEYSYAADYWSLGTMLYEMITGITPFGAPTPDEMYERVLYDDLLFPAHFDPEAMDLIAGLLERDPFLRLGSGASGVFEIRTHPYFINHLNWKDVYAKKVKPMYVPSTSSETDLSNFDPDFLRMSTHIKEENDEAILLRQKYLPEHCPAGLTENAFRGYSFIRQSDGMVNQNESEFTFFSSNFLDQDDEDDTDYRHISDASFVSIKKPFRTSFIDYTHEDVDVVSL</sequence>
<keyword evidence="5 8" id="KW-0547">Nucleotide-binding</keyword>
<dbReference type="FunFam" id="1.10.510.10:FF:000008">
    <property type="entry name" value="Non-specific serine/threonine protein kinase"/>
    <property type="match status" value="1"/>
</dbReference>
<gene>
    <name evidence="11" type="ORF">CU097_001948</name>
</gene>
<organism evidence="11 12">
    <name type="scientific">Rhizopus azygosporus</name>
    <name type="common">Rhizopus microsporus var. azygosporus</name>
    <dbReference type="NCBI Taxonomy" id="86630"/>
    <lineage>
        <taxon>Eukaryota</taxon>
        <taxon>Fungi</taxon>
        <taxon>Fungi incertae sedis</taxon>
        <taxon>Mucoromycota</taxon>
        <taxon>Mucoromycotina</taxon>
        <taxon>Mucoromycetes</taxon>
        <taxon>Mucorales</taxon>
        <taxon>Mucorineae</taxon>
        <taxon>Rhizopodaceae</taxon>
        <taxon>Rhizopus</taxon>
    </lineage>
</organism>
<evidence type="ECO:0000313" key="12">
    <source>
        <dbReference type="Proteomes" id="UP000252139"/>
    </source>
</evidence>
<dbReference type="InterPro" id="IPR000961">
    <property type="entry name" value="AGC-kinase_C"/>
</dbReference>
<dbReference type="CDD" id="cd05123">
    <property type="entry name" value="STKc_AGC"/>
    <property type="match status" value="1"/>
</dbReference>
<evidence type="ECO:0000259" key="9">
    <source>
        <dbReference type="PROSITE" id="PS50011"/>
    </source>
</evidence>
<dbReference type="SMART" id="SM00133">
    <property type="entry name" value="S_TK_X"/>
    <property type="match status" value="1"/>
</dbReference>
<dbReference type="GO" id="GO:0035091">
    <property type="term" value="F:phosphatidylinositol binding"/>
    <property type="evidence" value="ECO:0007669"/>
    <property type="project" value="InterPro"/>
</dbReference>
<dbReference type="SMART" id="SM00220">
    <property type="entry name" value="S_TKc"/>
    <property type="match status" value="1"/>
</dbReference>
<evidence type="ECO:0000256" key="1">
    <source>
        <dbReference type="ARBA" id="ARBA00009903"/>
    </source>
</evidence>
<dbReference type="PROSITE" id="PS00107">
    <property type="entry name" value="PROTEIN_KINASE_ATP"/>
    <property type="match status" value="1"/>
</dbReference>
<dbReference type="STRING" id="86630.A0A367IWE0"/>
<dbReference type="GO" id="GO:0004674">
    <property type="term" value="F:protein serine/threonine kinase activity"/>
    <property type="evidence" value="ECO:0007669"/>
    <property type="project" value="UniProtKB-KW"/>
</dbReference>
<evidence type="ECO:0000256" key="6">
    <source>
        <dbReference type="ARBA" id="ARBA00022777"/>
    </source>
</evidence>
<evidence type="ECO:0000256" key="7">
    <source>
        <dbReference type="ARBA" id="ARBA00022840"/>
    </source>
</evidence>
<keyword evidence="6" id="KW-0418">Kinase</keyword>
<evidence type="ECO:0000256" key="3">
    <source>
        <dbReference type="ARBA" id="ARBA00022553"/>
    </source>
</evidence>
<feature type="binding site" evidence="8">
    <location>
        <position position="232"/>
    </location>
    <ligand>
        <name>ATP</name>
        <dbReference type="ChEBI" id="CHEBI:30616"/>
    </ligand>
</feature>
<dbReference type="SUPFAM" id="SSF64268">
    <property type="entry name" value="PX domain"/>
    <property type="match status" value="1"/>
</dbReference>
<keyword evidence="7 8" id="KW-0067">ATP-binding</keyword>
<dbReference type="PANTHER" id="PTHR24351">
    <property type="entry name" value="RIBOSOMAL PROTEIN S6 KINASE"/>
    <property type="match status" value="1"/>
</dbReference>
<keyword evidence="2" id="KW-0723">Serine/threonine-protein kinase</keyword>
<reference evidence="11 12" key="1">
    <citation type="journal article" date="2018" name="G3 (Bethesda)">
        <title>Phylogenetic and Phylogenomic Definition of Rhizopus Species.</title>
        <authorList>
            <person name="Gryganskyi A.P."/>
            <person name="Golan J."/>
            <person name="Dolatabadi S."/>
            <person name="Mondo S."/>
            <person name="Robb S."/>
            <person name="Idnurm A."/>
            <person name="Muszewska A."/>
            <person name="Steczkiewicz K."/>
            <person name="Masonjones S."/>
            <person name="Liao H.L."/>
            <person name="Gajdeczka M.T."/>
            <person name="Anike F."/>
            <person name="Vuek A."/>
            <person name="Anishchenko I.M."/>
            <person name="Voigt K."/>
            <person name="de Hoog G.S."/>
            <person name="Smith M.E."/>
            <person name="Heitman J."/>
            <person name="Vilgalys R."/>
            <person name="Stajich J.E."/>
        </authorList>
    </citation>
    <scope>NUCLEOTIDE SEQUENCE [LARGE SCALE GENOMIC DNA]</scope>
    <source>
        <strain evidence="11 12">CBS 357.93</strain>
    </source>
</reference>
<dbReference type="PROSITE" id="PS00108">
    <property type="entry name" value="PROTEIN_KINASE_ST"/>
    <property type="match status" value="1"/>
</dbReference>
<dbReference type="Gene3D" id="3.30.200.20">
    <property type="entry name" value="Phosphorylase Kinase, domain 1"/>
    <property type="match status" value="1"/>
</dbReference>
<evidence type="ECO:0000256" key="4">
    <source>
        <dbReference type="ARBA" id="ARBA00022679"/>
    </source>
</evidence>
<dbReference type="InterPro" id="IPR008271">
    <property type="entry name" value="Ser/Thr_kinase_AS"/>
</dbReference>
<keyword evidence="12" id="KW-1185">Reference proteome</keyword>
<name>A0A367IWE0_RHIAZ</name>
<dbReference type="SUPFAM" id="SSF56112">
    <property type="entry name" value="Protein kinase-like (PK-like)"/>
    <property type="match status" value="1"/>
</dbReference>
<dbReference type="OrthoDB" id="63267at2759"/>
<proteinExistence type="inferred from homology"/>
<keyword evidence="3" id="KW-0597">Phosphoprotein</keyword>
<dbReference type="AlphaFoldDB" id="A0A367IWE0"/>
<dbReference type="Pfam" id="PF00433">
    <property type="entry name" value="Pkinase_C"/>
    <property type="match status" value="1"/>
</dbReference>
<dbReference type="InterPro" id="IPR017441">
    <property type="entry name" value="Protein_kinase_ATP_BS"/>
</dbReference>
<evidence type="ECO:0000256" key="5">
    <source>
        <dbReference type="ARBA" id="ARBA00022741"/>
    </source>
</evidence>
<dbReference type="Gene3D" id="1.10.510.10">
    <property type="entry name" value="Transferase(Phosphotransferase) domain 1"/>
    <property type="match status" value="1"/>
</dbReference>
<dbReference type="InterPro" id="IPR000719">
    <property type="entry name" value="Prot_kinase_dom"/>
</dbReference>
<dbReference type="InterPro" id="IPR045270">
    <property type="entry name" value="STKc_AGC"/>
</dbReference>
<evidence type="ECO:0000256" key="8">
    <source>
        <dbReference type="PROSITE-ProRule" id="PRU10141"/>
    </source>
</evidence>
<dbReference type="Gene3D" id="3.30.1520.10">
    <property type="entry name" value="Phox-like domain"/>
    <property type="match status" value="1"/>
</dbReference>
<dbReference type="Pfam" id="PF00069">
    <property type="entry name" value="Pkinase"/>
    <property type="match status" value="1"/>
</dbReference>
<comment type="caution">
    <text evidence="11">The sequence shown here is derived from an EMBL/GenBank/DDBJ whole genome shotgun (WGS) entry which is preliminary data.</text>
</comment>
<protein>
    <submittedName>
        <fullName evidence="11">Uncharacterized protein</fullName>
    </submittedName>
</protein>
<feature type="domain" description="AGC-kinase C-terminal" evidence="10">
    <location>
        <begin position="467"/>
        <end position="550"/>
    </location>
</feature>
<dbReference type="PROSITE" id="PS51285">
    <property type="entry name" value="AGC_KINASE_CTER"/>
    <property type="match status" value="1"/>
</dbReference>
<dbReference type="PROSITE" id="PS50011">
    <property type="entry name" value="PROTEIN_KINASE_DOM"/>
    <property type="match status" value="1"/>
</dbReference>
<accession>A0A367IWE0</accession>